<dbReference type="OrthoDB" id="441812at2759"/>
<reference evidence="1 2" key="1">
    <citation type="journal article" date="2016" name="Mol. Biol. Evol.">
        <title>Comparative Genomics of Early-Diverging Mushroom-Forming Fungi Provides Insights into the Origins of Lignocellulose Decay Capabilities.</title>
        <authorList>
            <person name="Nagy L.G."/>
            <person name="Riley R."/>
            <person name="Tritt A."/>
            <person name="Adam C."/>
            <person name="Daum C."/>
            <person name="Floudas D."/>
            <person name="Sun H."/>
            <person name="Yadav J.S."/>
            <person name="Pangilinan J."/>
            <person name="Larsson K.H."/>
            <person name="Matsuura K."/>
            <person name="Barry K."/>
            <person name="Labutti K."/>
            <person name="Kuo R."/>
            <person name="Ohm R.A."/>
            <person name="Bhattacharya S.S."/>
            <person name="Shirouzu T."/>
            <person name="Yoshinaga Y."/>
            <person name="Martin F.M."/>
            <person name="Grigoriev I.V."/>
            <person name="Hibbett D.S."/>
        </authorList>
    </citation>
    <scope>NUCLEOTIDE SEQUENCE [LARGE SCALE GENOMIC DNA]</scope>
    <source>
        <strain evidence="1 2">HHB9708</strain>
    </source>
</reference>
<dbReference type="EMBL" id="KV419404">
    <property type="protein sequence ID" value="KZS94394.1"/>
    <property type="molecule type" value="Genomic_DNA"/>
</dbReference>
<name>A0A164VRD0_9AGAM</name>
<dbReference type="STRING" id="1314777.A0A164VRD0"/>
<dbReference type="GO" id="GO:0016279">
    <property type="term" value="F:protein-lysine N-methyltransferase activity"/>
    <property type="evidence" value="ECO:0007669"/>
    <property type="project" value="TreeGrafter"/>
</dbReference>
<keyword evidence="2" id="KW-1185">Reference proteome</keyword>
<dbReference type="PANTHER" id="PTHR13271:SF34">
    <property type="entry name" value="N-LYSINE METHYLTRANSFERASE SETD6"/>
    <property type="match status" value="1"/>
</dbReference>
<protein>
    <submittedName>
        <fullName evidence="1">SET domain-containing protein</fullName>
    </submittedName>
</protein>
<sequence>MAPSIQVLLEWCNSQNIHIDPRIDIRYYTPSEATLNDEITPGISVWATTDIPSNTTLCTIPKSAILSTRTCELGRVGLIPEGDGHMGLAFGVLGEILLGEESRWWGYLQSLPEPPPIALFWGCTESDTDGLKARSLIRGSQLDRKLSQQGHRVRDDIERYFKEIVEPILKHRFGGVEGGVTVEKYRDAYAYVSSRAFVVDAWIGMGMVPIADALVPSILTPMKGTDGGLWGGWCRFNHGEENEVCLCAEYEVCRECGALEACEHDSDGEASNSDRNQWERTRKVDTVDMVSQSWIQTGKEIFNTYNESRRLKNWELMMQYGFLIEGNAADEDRERVVGGQLEDGDTGLGWVDAGDIGAQLDALENQTTQADGSESGSGTRNRRERERMALRYILGEKLILDSFI</sequence>
<dbReference type="InterPro" id="IPR046341">
    <property type="entry name" value="SET_dom_sf"/>
</dbReference>
<dbReference type="Gene3D" id="3.90.1410.10">
    <property type="entry name" value="set domain protein methyltransferase, domain 1"/>
    <property type="match status" value="1"/>
</dbReference>
<evidence type="ECO:0000313" key="1">
    <source>
        <dbReference type="EMBL" id="KZS94394.1"/>
    </source>
</evidence>
<dbReference type="GO" id="GO:0005634">
    <property type="term" value="C:nucleus"/>
    <property type="evidence" value="ECO:0007669"/>
    <property type="project" value="TreeGrafter"/>
</dbReference>
<proteinExistence type="predicted"/>
<gene>
    <name evidence="1" type="ORF">SISNIDRAFT_484618</name>
</gene>
<accession>A0A164VRD0</accession>
<dbReference type="PANTHER" id="PTHR13271">
    <property type="entry name" value="UNCHARACTERIZED PUTATIVE METHYLTRANSFERASE"/>
    <property type="match status" value="1"/>
</dbReference>
<dbReference type="Proteomes" id="UP000076722">
    <property type="component" value="Unassembled WGS sequence"/>
</dbReference>
<evidence type="ECO:0000313" key="2">
    <source>
        <dbReference type="Proteomes" id="UP000076722"/>
    </source>
</evidence>
<organism evidence="1 2">
    <name type="scientific">Sistotremastrum niveocremeum HHB9708</name>
    <dbReference type="NCBI Taxonomy" id="1314777"/>
    <lineage>
        <taxon>Eukaryota</taxon>
        <taxon>Fungi</taxon>
        <taxon>Dikarya</taxon>
        <taxon>Basidiomycota</taxon>
        <taxon>Agaricomycotina</taxon>
        <taxon>Agaricomycetes</taxon>
        <taxon>Sistotremastrales</taxon>
        <taxon>Sistotremastraceae</taxon>
        <taxon>Sertulicium</taxon>
        <taxon>Sertulicium niveocremeum</taxon>
    </lineage>
</organism>
<dbReference type="CDD" id="cd10527">
    <property type="entry name" value="SET_LSMT"/>
    <property type="match status" value="1"/>
</dbReference>
<dbReference type="SUPFAM" id="SSF82199">
    <property type="entry name" value="SET domain"/>
    <property type="match status" value="2"/>
</dbReference>
<dbReference type="InterPro" id="IPR050600">
    <property type="entry name" value="SETD3_SETD6_MTase"/>
</dbReference>
<dbReference type="AlphaFoldDB" id="A0A164VRD0"/>